<reference evidence="1 2" key="1">
    <citation type="submission" date="2019-07" db="EMBL/GenBank/DDBJ databases">
        <title>Tomitella cavernea sp. nov., an actinomycete isolated from soil.</title>
        <authorList>
            <person name="Cheng J."/>
        </authorList>
    </citation>
    <scope>NUCLEOTIDE SEQUENCE [LARGE SCALE GENOMIC DNA]</scope>
    <source>
        <strain evidence="1 2">HY188</strain>
    </source>
</reference>
<dbReference type="RefSeq" id="WP_143910491.1">
    <property type="nucleotide sequence ID" value="NZ_CP041765.1"/>
</dbReference>
<gene>
    <name evidence="1" type="ORF">FO059_06000</name>
</gene>
<dbReference type="PANTHER" id="PTHR23404">
    <property type="entry name" value="MOLYBDOPTERIN SYNTHASE RELATED"/>
    <property type="match status" value="1"/>
</dbReference>
<dbReference type="KEGG" id="toy:FO059_06000"/>
<accession>A0A516X7P8</accession>
<dbReference type="GO" id="GO:0006777">
    <property type="term" value="P:Mo-molybdopterin cofactor biosynthetic process"/>
    <property type="evidence" value="ECO:0007669"/>
    <property type="project" value="InterPro"/>
</dbReference>
<dbReference type="Gene3D" id="3.90.1170.40">
    <property type="entry name" value="Molybdopterin biosynthesis MoaE subunit"/>
    <property type="match status" value="1"/>
</dbReference>
<protein>
    <submittedName>
        <fullName evidence="1">Molybdenum cofactor biosynthesis protein MoaE</fullName>
    </submittedName>
</protein>
<evidence type="ECO:0000313" key="2">
    <source>
        <dbReference type="Proteomes" id="UP000317344"/>
    </source>
</evidence>
<dbReference type="InterPro" id="IPR036563">
    <property type="entry name" value="MoaE_sf"/>
</dbReference>
<dbReference type="OrthoDB" id="9794429at2"/>
<keyword evidence="2" id="KW-1185">Reference proteome</keyword>
<proteinExistence type="predicted"/>
<evidence type="ECO:0000313" key="1">
    <source>
        <dbReference type="EMBL" id="QDQ99087.1"/>
    </source>
</evidence>
<dbReference type="Proteomes" id="UP000317344">
    <property type="component" value="Chromosome"/>
</dbReference>
<name>A0A516X7P8_9ACTN</name>
<dbReference type="CDD" id="cd00756">
    <property type="entry name" value="MoaE"/>
    <property type="match status" value="1"/>
</dbReference>
<dbReference type="EMBL" id="CP041765">
    <property type="protein sequence ID" value="QDQ99087.1"/>
    <property type="molecule type" value="Genomic_DNA"/>
</dbReference>
<dbReference type="AlphaFoldDB" id="A0A516X7P8"/>
<dbReference type="Pfam" id="PF02391">
    <property type="entry name" value="MoaE"/>
    <property type="match status" value="1"/>
</dbReference>
<reference evidence="1 2" key="2">
    <citation type="submission" date="2019-07" db="EMBL/GenBank/DDBJ databases">
        <authorList>
            <person name="Huang Y."/>
        </authorList>
    </citation>
    <scope>NUCLEOTIDE SEQUENCE [LARGE SCALE GENOMIC DNA]</scope>
    <source>
        <strain evidence="1 2">HY188</strain>
    </source>
</reference>
<dbReference type="InterPro" id="IPR003448">
    <property type="entry name" value="Mopterin_biosynth_MoaE"/>
</dbReference>
<sequence>MTAEVRRAEVSAARITLRGHEDHVAHHSAGAVVGFCGVVRDHDGGRGVLRLHYTAHPSAQDVLARVAQEISEAHPGVRAIAVSHRVGDLEIGDEALVAAVAADHRHEAFAACSALVEAVKEQLPVWKHQFFSDGTDEWVGCA</sequence>
<organism evidence="1 2">
    <name type="scientific">Tomitella fengzijianii</name>
    <dbReference type="NCBI Taxonomy" id="2597660"/>
    <lineage>
        <taxon>Bacteria</taxon>
        <taxon>Bacillati</taxon>
        <taxon>Actinomycetota</taxon>
        <taxon>Actinomycetes</taxon>
        <taxon>Mycobacteriales</taxon>
        <taxon>Tomitella</taxon>
    </lineage>
</organism>
<dbReference type="SUPFAM" id="SSF54690">
    <property type="entry name" value="Molybdopterin synthase subunit MoaE"/>
    <property type="match status" value="1"/>
</dbReference>